<dbReference type="SUPFAM" id="SSF144083">
    <property type="entry name" value="Magnesium transport protein CorA, transmembrane region"/>
    <property type="match status" value="1"/>
</dbReference>
<dbReference type="GO" id="GO:0050897">
    <property type="term" value="F:cobalt ion binding"/>
    <property type="evidence" value="ECO:0007669"/>
    <property type="project" value="TreeGrafter"/>
</dbReference>
<dbReference type="Gene3D" id="3.30.460.20">
    <property type="entry name" value="CorA soluble domain-like"/>
    <property type="match status" value="1"/>
</dbReference>
<name>A0A6J6BIC6_9ZZZZ</name>
<dbReference type="SUPFAM" id="SSF143865">
    <property type="entry name" value="CorA soluble domain-like"/>
    <property type="match status" value="1"/>
</dbReference>
<keyword evidence="4" id="KW-1003">Cell membrane</keyword>
<keyword evidence="3" id="KW-0813">Transport</keyword>
<evidence type="ECO:0000256" key="9">
    <source>
        <dbReference type="ARBA" id="ARBA00023136"/>
    </source>
</evidence>
<comment type="catalytic activity">
    <reaction evidence="10">
        <text>Mg(2+)(in) = Mg(2+)(out)</text>
        <dbReference type="Rhea" id="RHEA:29827"/>
        <dbReference type="ChEBI" id="CHEBI:18420"/>
    </reaction>
</comment>
<comment type="subcellular location">
    <subcellularLocation>
        <location evidence="1">Cell membrane</location>
        <topology evidence="1">Multi-pass membrane protein</topology>
    </subcellularLocation>
</comment>
<keyword evidence="8" id="KW-0406">Ion transport</keyword>
<evidence type="ECO:0000313" key="13">
    <source>
        <dbReference type="EMBL" id="CAB4538149.1"/>
    </source>
</evidence>
<dbReference type="GO" id="GO:0015095">
    <property type="term" value="F:magnesium ion transmembrane transporter activity"/>
    <property type="evidence" value="ECO:0007669"/>
    <property type="project" value="InterPro"/>
</dbReference>
<proteinExistence type="inferred from homology"/>
<evidence type="ECO:0000256" key="2">
    <source>
        <dbReference type="ARBA" id="ARBA00009765"/>
    </source>
</evidence>
<dbReference type="InterPro" id="IPR002523">
    <property type="entry name" value="MgTranspt_CorA/ZnTranspt_ZntB"/>
</dbReference>
<feature type="transmembrane region" description="Helical" evidence="12">
    <location>
        <begin position="265"/>
        <end position="284"/>
    </location>
</feature>
<dbReference type="PANTHER" id="PTHR46494">
    <property type="entry name" value="CORA FAMILY METAL ION TRANSPORTER (EUROFUNG)"/>
    <property type="match status" value="1"/>
</dbReference>
<gene>
    <name evidence="13" type="ORF">UFOPK1495_00030</name>
</gene>
<accession>A0A6J6BIC6</accession>
<sequence>MLSATVYNDESSWSVSGIEAIVSAIADTSNLVWIDLTGPDEDDLDALATGLDLHELAIEDVRKHGQRAKLNRYPLHAFLVAYARAEDGDMCEVDFFIGPNWLVTVRETNDHGETFPIADVTRRYERIRSLDPGVGFLLYCLLDELVDGYFGEAEQAEDALEIIEETLFDIGPPSDGTLQQELLELRRSMITFRRRVVPLRDVVLSLLRREVPWIEEASIVYFEDVFDHLLRVVDQIDTQRELMGNVVDASLALTSNRMNEVMKKMTSWGAILIVATLIAGIYGMNFTDMPELHWRFGYYGALGLMLVTTSFLYLYFRRKKWL</sequence>
<dbReference type="AlphaFoldDB" id="A0A6J6BIC6"/>
<evidence type="ECO:0000256" key="10">
    <source>
        <dbReference type="ARBA" id="ARBA00034269"/>
    </source>
</evidence>
<dbReference type="Pfam" id="PF01544">
    <property type="entry name" value="CorA"/>
    <property type="match status" value="1"/>
</dbReference>
<dbReference type="GO" id="GO:0015087">
    <property type="term" value="F:cobalt ion transmembrane transporter activity"/>
    <property type="evidence" value="ECO:0007669"/>
    <property type="project" value="InterPro"/>
</dbReference>
<dbReference type="InterPro" id="IPR004488">
    <property type="entry name" value="Mg/Co-transport_prot_CorA"/>
</dbReference>
<reference evidence="13" key="1">
    <citation type="submission" date="2020-05" db="EMBL/GenBank/DDBJ databases">
        <authorList>
            <person name="Chiriac C."/>
            <person name="Salcher M."/>
            <person name="Ghai R."/>
            <person name="Kavagutti S V."/>
        </authorList>
    </citation>
    <scope>NUCLEOTIDE SEQUENCE</scope>
</reference>
<evidence type="ECO:0000256" key="7">
    <source>
        <dbReference type="ARBA" id="ARBA00022989"/>
    </source>
</evidence>
<evidence type="ECO:0000256" key="4">
    <source>
        <dbReference type="ARBA" id="ARBA00022475"/>
    </source>
</evidence>
<evidence type="ECO:0000256" key="8">
    <source>
        <dbReference type="ARBA" id="ARBA00023065"/>
    </source>
</evidence>
<organism evidence="13">
    <name type="scientific">freshwater metagenome</name>
    <dbReference type="NCBI Taxonomy" id="449393"/>
    <lineage>
        <taxon>unclassified sequences</taxon>
        <taxon>metagenomes</taxon>
        <taxon>ecological metagenomes</taxon>
    </lineage>
</organism>
<comment type="similarity">
    <text evidence="2">Belongs to the CorA metal ion transporter (MIT) (TC 1.A.35) family.</text>
</comment>
<keyword evidence="5 12" id="KW-0812">Transmembrane</keyword>
<comment type="function">
    <text evidence="11">Mediates influx of magnesium ions. Alternates between open and closed states. Activated by low cytoplasmic Mg(2+) levels. Inactive when cytoplasmic Mg(2+) levels are high.</text>
</comment>
<dbReference type="PANTHER" id="PTHR46494:SF1">
    <property type="entry name" value="CORA FAMILY METAL ION TRANSPORTER (EUROFUNG)"/>
    <property type="match status" value="1"/>
</dbReference>
<evidence type="ECO:0000256" key="12">
    <source>
        <dbReference type="SAM" id="Phobius"/>
    </source>
</evidence>
<dbReference type="InterPro" id="IPR045861">
    <property type="entry name" value="CorA_cytoplasmic_dom"/>
</dbReference>
<evidence type="ECO:0000256" key="1">
    <source>
        <dbReference type="ARBA" id="ARBA00004651"/>
    </source>
</evidence>
<dbReference type="InterPro" id="IPR045863">
    <property type="entry name" value="CorA_TM1_TM2"/>
</dbReference>
<keyword evidence="6" id="KW-0460">Magnesium</keyword>
<keyword evidence="7 12" id="KW-1133">Transmembrane helix</keyword>
<dbReference type="NCBIfam" id="TIGR00383">
    <property type="entry name" value="corA"/>
    <property type="match status" value="1"/>
</dbReference>
<dbReference type="GO" id="GO:0005886">
    <property type="term" value="C:plasma membrane"/>
    <property type="evidence" value="ECO:0007669"/>
    <property type="project" value="UniProtKB-SubCell"/>
</dbReference>
<dbReference type="Gene3D" id="1.20.58.340">
    <property type="entry name" value="Magnesium transport protein CorA, transmembrane region"/>
    <property type="match status" value="2"/>
</dbReference>
<keyword evidence="9 12" id="KW-0472">Membrane</keyword>
<evidence type="ECO:0000256" key="11">
    <source>
        <dbReference type="ARBA" id="ARBA00045497"/>
    </source>
</evidence>
<evidence type="ECO:0000256" key="3">
    <source>
        <dbReference type="ARBA" id="ARBA00022448"/>
    </source>
</evidence>
<dbReference type="GO" id="GO:0000287">
    <property type="term" value="F:magnesium ion binding"/>
    <property type="evidence" value="ECO:0007669"/>
    <property type="project" value="TreeGrafter"/>
</dbReference>
<evidence type="ECO:0000256" key="6">
    <source>
        <dbReference type="ARBA" id="ARBA00022842"/>
    </source>
</evidence>
<protein>
    <submittedName>
        <fullName evidence="13">Unannotated protein</fullName>
    </submittedName>
</protein>
<dbReference type="FunFam" id="1.20.58.340:FF:000004">
    <property type="entry name" value="Magnesium transport protein CorA"/>
    <property type="match status" value="1"/>
</dbReference>
<dbReference type="CDD" id="cd12822">
    <property type="entry name" value="TmCorA-like"/>
    <property type="match status" value="1"/>
</dbReference>
<feature type="transmembrane region" description="Helical" evidence="12">
    <location>
        <begin position="296"/>
        <end position="316"/>
    </location>
</feature>
<dbReference type="EMBL" id="CAEZSU010000001">
    <property type="protein sequence ID" value="CAB4538149.1"/>
    <property type="molecule type" value="Genomic_DNA"/>
</dbReference>
<evidence type="ECO:0000256" key="5">
    <source>
        <dbReference type="ARBA" id="ARBA00022692"/>
    </source>
</evidence>